<dbReference type="SUPFAM" id="SSF63446">
    <property type="entry name" value="Type I dockerin domain"/>
    <property type="match status" value="1"/>
</dbReference>
<dbReference type="STRING" id="398512.Bccel_3095"/>
<evidence type="ECO:0000256" key="1">
    <source>
        <dbReference type="ARBA" id="ARBA00000681"/>
    </source>
</evidence>
<keyword evidence="10 13" id="KW-0326">Glycosidase</keyword>
<dbReference type="RefSeq" id="WP_081926927.1">
    <property type="nucleotide sequence ID" value="NZ_JQKC01000017.1"/>
</dbReference>
<evidence type="ECO:0000256" key="13">
    <source>
        <dbReference type="RuleBase" id="RU361174"/>
    </source>
</evidence>
<dbReference type="InterPro" id="IPR005084">
    <property type="entry name" value="CBM6"/>
</dbReference>
<feature type="chain" id="PRO_5005566152" description="Beta-xylanase" evidence="15">
    <location>
        <begin position="29"/>
        <end position="911"/>
    </location>
</feature>
<dbReference type="Pfam" id="PF00331">
    <property type="entry name" value="Glyco_hydro_10"/>
    <property type="match status" value="1"/>
</dbReference>
<feature type="domain" description="Dockerin" evidence="18">
    <location>
        <begin position="496"/>
        <end position="563"/>
    </location>
</feature>
<dbReference type="GO" id="GO:0005576">
    <property type="term" value="C:extracellular region"/>
    <property type="evidence" value="ECO:0007669"/>
    <property type="project" value="UniProtKB-SubCell"/>
</dbReference>
<dbReference type="InterPro" id="IPR023296">
    <property type="entry name" value="Glyco_hydro_beta-prop_sf"/>
</dbReference>
<dbReference type="GO" id="GO:0046556">
    <property type="term" value="F:alpha-L-arabinofuranosidase activity"/>
    <property type="evidence" value="ECO:0007669"/>
    <property type="project" value="UniProtKB-EC"/>
</dbReference>
<comment type="subcellular location">
    <subcellularLocation>
        <location evidence="3">Secreted</location>
    </subcellularLocation>
</comment>
<keyword evidence="20" id="KW-1185">Reference proteome</keyword>
<dbReference type="InterPro" id="IPR044846">
    <property type="entry name" value="GH10"/>
</dbReference>
<dbReference type="Pfam" id="PF03664">
    <property type="entry name" value="Glyco_hydro_62"/>
    <property type="match status" value="1"/>
</dbReference>
<dbReference type="EMBL" id="LGTC01000001">
    <property type="protein sequence ID" value="KNY27824.1"/>
    <property type="molecule type" value="Genomic_DNA"/>
</dbReference>
<keyword evidence="5" id="KW-0964">Secreted</keyword>
<evidence type="ECO:0000256" key="14">
    <source>
        <dbReference type="SAM" id="MobiDB-lite"/>
    </source>
</evidence>
<evidence type="ECO:0000256" key="15">
    <source>
        <dbReference type="SAM" id="SignalP"/>
    </source>
</evidence>
<dbReference type="GO" id="GO:0031176">
    <property type="term" value="F:endo-1,4-beta-xylanase activity"/>
    <property type="evidence" value="ECO:0007669"/>
    <property type="project" value="UniProtKB-EC"/>
</dbReference>
<dbReference type="AlphaFoldDB" id="A0A0L6JPW0"/>
<protein>
    <recommendedName>
        <fullName evidence="13">Beta-xylanase</fullName>
        <ecNumber evidence="13">3.2.1.8</ecNumber>
    </recommendedName>
</protein>
<feature type="signal peptide" evidence="15">
    <location>
        <begin position="1"/>
        <end position="28"/>
    </location>
</feature>
<dbReference type="PRINTS" id="PR00134">
    <property type="entry name" value="GLHYDRLASE10"/>
</dbReference>
<dbReference type="PATRIC" id="fig|398512.5.peg.3244"/>
<dbReference type="PROSITE" id="PS51766">
    <property type="entry name" value="DOCKERIN"/>
    <property type="match status" value="1"/>
</dbReference>
<keyword evidence="9 13" id="KW-0119">Carbohydrate metabolism</keyword>
<dbReference type="Pfam" id="PF03422">
    <property type="entry name" value="CBM_6"/>
    <property type="match status" value="1"/>
</dbReference>
<feature type="domain" description="GH10" evidence="17">
    <location>
        <begin position="613"/>
        <end position="908"/>
    </location>
</feature>
<dbReference type="PROSITE" id="PS00591">
    <property type="entry name" value="GH10_1"/>
    <property type="match status" value="1"/>
</dbReference>
<dbReference type="GO" id="GO:0045493">
    <property type="term" value="P:xylan catabolic process"/>
    <property type="evidence" value="ECO:0007669"/>
    <property type="project" value="UniProtKB-KW"/>
</dbReference>
<accession>A0A0L6JPW0</accession>
<dbReference type="PROSITE" id="PS00018">
    <property type="entry name" value="EF_HAND_1"/>
    <property type="match status" value="2"/>
</dbReference>
<proteinExistence type="inferred from homology"/>
<evidence type="ECO:0000256" key="7">
    <source>
        <dbReference type="ARBA" id="ARBA00022729"/>
    </source>
</evidence>
<dbReference type="PROSITE" id="PS51760">
    <property type="entry name" value="GH10_2"/>
    <property type="match status" value="1"/>
</dbReference>
<dbReference type="SUPFAM" id="SSF49785">
    <property type="entry name" value="Galactose-binding domain-like"/>
    <property type="match status" value="1"/>
</dbReference>
<dbReference type="PANTHER" id="PTHR31490:SF88">
    <property type="entry name" value="BETA-XYLANASE"/>
    <property type="match status" value="1"/>
</dbReference>
<dbReference type="InterPro" id="IPR016134">
    <property type="entry name" value="Dockerin_dom"/>
</dbReference>
<dbReference type="InterPro" id="IPR008979">
    <property type="entry name" value="Galactose-bd-like_sf"/>
</dbReference>
<dbReference type="Pfam" id="PF00404">
    <property type="entry name" value="Dockerin_1"/>
    <property type="match status" value="1"/>
</dbReference>
<evidence type="ECO:0000256" key="12">
    <source>
        <dbReference type="PROSITE-ProRule" id="PRU10061"/>
    </source>
</evidence>
<dbReference type="GO" id="GO:0046373">
    <property type="term" value="P:L-arabinose metabolic process"/>
    <property type="evidence" value="ECO:0007669"/>
    <property type="project" value="InterPro"/>
</dbReference>
<comment type="catalytic activity">
    <reaction evidence="1 13">
        <text>Endohydrolysis of (1-&gt;4)-beta-D-xylosidic linkages in xylans.</text>
        <dbReference type="EC" id="3.2.1.8"/>
    </reaction>
</comment>
<reference evidence="20" key="1">
    <citation type="submission" date="2015-07" db="EMBL/GenBank/DDBJ databases">
        <title>Near-Complete Genome Sequence of the Cellulolytic Bacterium Bacteroides (Pseudobacteroides) cellulosolvens ATCC 35603.</title>
        <authorList>
            <person name="Dassa B."/>
            <person name="Utturkar S.M."/>
            <person name="Klingeman D.M."/>
            <person name="Hurt R.A."/>
            <person name="Keller M."/>
            <person name="Xu J."/>
            <person name="Reddy Y.H.K."/>
            <person name="Borovok I."/>
            <person name="Grinberg I.R."/>
            <person name="Lamed R."/>
            <person name="Zhivin O."/>
            <person name="Bayer E.A."/>
            <person name="Brown S.D."/>
        </authorList>
    </citation>
    <scope>NUCLEOTIDE SEQUENCE [LARGE SCALE GENOMIC DNA]</scope>
    <source>
        <strain evidence="20">DSM 2933</strain>
    </source>
</reference>
<dbReference type="CDD" id="cd04084">
    <property type="entry name" value="CBM6_xylanase-like"/>
    <property type="match status" value="1"/>
</dbReference>
<evidence type="ECO:0000256" key="6">
    <source>
        <dbReference type="ARBA" id="ARBA00022651"/>
    </source>
</evidence>
<dbReference type="SMART" id="SM00633">
    <property type="entry name" value="Glyco_10"/>
    <property type="match status" value="1"/>
</dbReference>
<dbReference type="PROSITE" id="PS00448">
    <property type="entry name" value="CLOS_CELLULOSOME_RPT"/>
    <property type="match status" value="2"/>
</dbReference>
<keyword evidence="7 15" id="KW-0732">Signal</keyword>
<dbReference type="Gene3D" id="2.60.40.4130">
    <property type="match status" value="1"/>
</dbReference>
<evidence type="ECO:0000259" key="16">
    <source>
        <dbReference type="PROSITE" id="PS51175"/>
    </source>
</evidence>
<dbReference type="Gene3D" id="2.115.10.20">
    <property type="entry name" value="Glycosyl hydrolase domain, family 43"/>
    <property type="match status" value="1"/>
</dbReference>
<evidence type="ECO:0000256" key="11">
    <source>
        <dbReference type="ARBA" id="ARBA00023326"/>
    </source>
</evidence>
<dbReference type="GO" id="GO:0030246">
    <property type="term" value="F:carbohydrate binding"/>
    <property type="evidence" value="ECO:0007669"/>
    <property type="project" value="InterPro"/>
</dbReference>
<evidence type="ECO:0000256" key="5">
    <source>
        <dbReference type="ARBA" id="ARBA00022525"/>
    </source>
</evidence>
<dbReference type="InterPro" id="IPR036439">
    <property type="entry name" value="Dockerin_dom_sf"/>
</dbReference>
<evidence type="ECO:0000256" key="4">
    <source>
        <dbReference type="ARBA" id="ARBA00007495"/>
    </source>
</evidence>
<comment type="catalytic activity">
    <reaction evidence="2">
        <text>Hydrolysis of terminal non-reducing alpha-L-arabinofuranoside residues in alpha-L-arabinosides.</text>
        <dbReference type="EC" id="3.2.1.55"/>
    </reaction>
</comment>
<evidence type="ECO:0000313" key="19">
    <source>
        <dbReference type="EMBL" id="KNY27824.1"/>
    </source>
</evidence>
<feature type="compositionally biased region" description="Low complexity" evidence="14">
    <location>
        <begin position="331"/>
        <end position="350"/>
    </location>
</feature>
<dbReference type="InterPro" id="IPR017853">
    <property type="entry name" value="GH"/>
</dbReference>
<dbReference type="Gene3D" id="2.60.120.260">
    <property type="entry name" value="Galactose-binding domain-like"/>
    <property type="match status" value="1"/>
</dbReference>
<dbReference type="eggNOG" id="COG3507">
    <property type="taxonomic scope" value="Bacteria"/>
</dbReference>
<feature type="domain" description="CBM6" evidence="16">
    <location>
        <begin position="364"/>
        <end position="483"/>
    </location>
</feature>
<comment type="caution">
    <text evidence="19">The sequence shown here is derived from an EMBL/GenBank/DDBJ whole genome shotgun (WGS) entry which is preliminary data.</text>
</comment>
<evidence type="ECO:0000256" key="8">
    <source>
        <dbReference type="ARBA" id="ARBA00022801"/>
    </source>
</evidence>
<dbReference type="EC" id="3.2.1.8" evidence="13"/>
<dbReference type="InterPro" id="IPR001000">
    <property type="entry name" value="GH10_dom"/>
</dbReference>
<comment type="similarity">
    <text evidence="4 13">Belongs to the glycosyl hydrolase 10 (cellulase F) family.</text>
</comment>
<dbReference type="eggNOG" id="COG3693">
    <property type="taxonomic scope" value="Bacteria"/>
</dbReference>
<evidence type="ECO:0000259" key="18">
    <source>
        <dbReference type="PROSITE" id="PS51766"/>
    </source>
</evidence>
<evidence type="ECO:0000259" key="17">
    <source>
        <dbReference type="PROSITE" id="PS51760"/>
    </source>
</evidence>
<sequence precursor="true">MKCFIKKSFSIAFGLVFMLLMFATVLNAAANANPSWTVDEPVIFHRELPPYDYYGAKDPTIVYYGGKYHVFYTGANQSGGWQMLYTSASTIPELKNAKRTYMSKIGESYFCAPEVFYFEPQKLWYLVYQDGTYGAAYSTTTNIADPSSWKGPQSFGISGNMGWDYFVICDDQNAYMYNTPDDGSGRLYMRKTSLSNFPKGWSAPTVAMSGVFEGAEVYKSLADGKYYLLIEDMKDGRYYELWTSSSAGGPWTQVAEKWAWRGNLTKYNSTTKWTTNVSHGELIRTGYNQKLEINDINHVDFLIQGTLSLSGDYQKLIWDLGLIRNYPGSQATSNPSATPTPADTSTPTPTRLAEPTPGPRSAFTQIEAEKYNSINSSTIETITTTNGSGLGYIESGNYLAYNKIDFGSGATSFKALVAGELTSKIELRLNGPTGTLMGALSVEATGDWNTYQEQTCNINKVTGVNDLYLVFSGPVNIDWFSFGGSAANTPIPTIPVTIPTGDLNKDGIINMADVILLAKAFGSVIGDSKYDPSYDLNNDGAINMSDVIIIASKFNTVISSPGNTPVPTPTKASTPTRVVTPTPIPSPSGTALYQLAAAKGKMFGTCVNSQWFSNSTGSTYANILKNEFGMVVAENEMKVDAIEPSQNNFNFTNGDKLVNYALSNNKKVRGHTLVWHAQLPGWMGNWSGSRDGLISAMNNHITKTMEHFKGKIAEWDVVNEACDDSGNGLRRSVWTNKIGNDFIDIAFQTARKADPNALLYYNDYNIEDMDAKSNTAYNMIKSMKERGIPIDGVGFQCHFINGMSASQLNAIEQNIKRYAAIGVKVSITELDIRMNSSENQTTGFQTQANNYKSLMEIALRNDNVTTFMVWGFTDKYSWVPGTFPGTGRALIYDDNFNPKPAYNALKEALMK</sequence>
<dbReference type="InterPro" id="IPR002105">
    <property type="entry name" value="Dockerin_1_rpt"/>
</dbReference>
<dbReference type="CDD" id="cd14254">
    <property type="entry name" value="Dockerin_II"/>
    <property type="match status" value="1"/>
</dbReference>
<dbReference type="CDD" id="cd08987">
    <property type="entry name" value="GH62"/>
    <property type="match status" value="1"/>
</dbReference>
<dbReference type="InterPro" id="IPR031158">
    <property type="entry name" value="GH10_AS"/>
</dbReference>
<dbReference type="SUPFAM" id="SSF51445">
    <property type="entry name" value="(Trans)glycosidases"/>
    <property type="match status" value="1"/>
</dbReference>
<keyword evidence="8 13" id="KW-0378">Hydrolase</keyword>
<evidence type="ECO:0000256" key="3">
    <source>
        <dbReference type="ARBA" id="ARBA00004613"/>
    </source>
</evidence>
<dbReference type="InterPro" id="IPR018247">
    <property type="entry name" value="EF_Hand_1_Ca_BS"/>
</dbReference>
<dbReference type="OrthoDB" id="9795554at2"/>
<gene>
    <name evidence="19" type="ORF">Bccel_3095</name>
</gene>
<name>A0A0L6JPW0_9FIRM</name>
<keyword evidence="11 13" id="KW-0624">Polysaccharide degradation</keyword>
<dbReference type="SUPFAM" id="SSF75005">
    <property type="entry name" value="Arabinanase/levansucrase/invertase"/>
    <property type="match status" value="1"/>
</dbReference>
<dbReference type="PROSITE" id="PS51175">
    <property type="entry name" value="CBM6"/>
    <property type="match status" value="1"/>
</dbReference>
<dbReference type="InterPro" id="IPR005193">
    <property type="entry name" value="GH62_arabinosidase"/>
</dbReference>
<dbReference type="SMART" id="SM00606">
    <property type="entry name" value="CBD_IV"/>
    <property type="match status" value="1"/>
</dbReference>
<feature type="region of interest" description="Disordered" evidence="14">
    <location>
        <begin position="330"/>
        <end position="360"/>
    </location>
</feature>
<dbReference type="Proteomes" id="UP000036923">
    <property type="component" value="Unassembled WGS sequence"/>
</dbReference>
<dbReference type="PANTHER" id="PTHR31490">
    <property type="entry name" value="GLYCOSYL HYDROLASE"/>
    <property type="match status" value="1"/>
</dbReference>
<organism evidence="19 20">
    <name type="scientific">Pseudobacteroides cellulosolvens ATCC 35603 = DSM 2933</name>
    <dbReference type="NCBI Taxonomy" id="398512"/>
    <lineage>
        <taxon>Bacteria</taxon>
        <taxon>Bacillati</taxon>
        <taxon>Bacillota</taxon>
        <taxon>Clostridia</taxon>
        <taxon>Eubacteriales</taxon>
        <taxon>Oscillospiraceae</taxon>
        <taxon>Pseudobacteroides</taxon>
    </lineage>
</organism>
<feature type="active site" description="Nucleophile" evidence="12">
    <location>
        <position position="829"/>
    </location>
</feature>
<dbReference type="InterPro" id="IPR006584">
    <property type="entry name" value="Cellulose-bd_IV"/>
</dbReference>
<evidence type="ECO:0000256" key="10">
    <source>
        <dbReference type="ARBA" id="ARBA00023295"/>
    </source>
</evidence>
<dbReference type="Gene3D" id="3.20.20.80">
    <property type="entry name" value="Glycosidases"/>
    <property type="match status" value="1"/>
</dbReference>
<keyword evidence="6 19" id="KW-0858">Xylan degradation</keyword>
<evidence type="ECO:0000313" key="20">
    <source>
        <dbReference type="Proteomes" id="UP000036923"/>
    </source>
</evidence>
<evidence type="ECO:0000256" key="9">
    <source>
        <dbReference type="ARBA" id="ARBA00023277"/>
    </source>
</evidence>
<evidence type="ECO:0000256" key="2">
    <source>
        <dbReference type="ARBA" id="ARBA00001462"/>
    </source>
</evidence>